<evidence type="ECO:0000313" key="1">
    <source>
        <dbReference type="EMBL" id="MPC20388.1"/>
    </source>
</evidence>
<evidence type="ECO:0000313" key="2">
    <source>
        <dbReference type="Proteomes" id="UP000324222"/>
    </source>
</evidence>
<proteinExistence type="predicted"/>
<dbReference type="EMBL" id="VSRR010000867">
    <property type="protein sequence ID" value="MPC20388.1"/>
    <property type="molecule type" value="Genomic_DNA"/>
</dbReference>
<reference evidence="1 2" key="1">
    <citation type="submission" date="2019-05" db="EMBL/GenBank/DDBJ databases">
        <title>Another draft genome of Portunus trituberculatus and its Hox gene families provides insights of decapod evolution.</title>
        <authorList>
            <person name="Jeong J.-H."/>
            <person name="Song I."/>
            <person name="Kim S."/>
            <person name="Choi T."/>
            <person name="Kim D."/>
            <person name="Ryu S."/>
            <person name="Kim W."/>
        </authorList>
    </citation>
    <scope>NUCLEOTIDE SEQUENCE [LARGE SCALE GENOMIC DNA]</scope>
    <source>
        <tissue evidence="1">Muscle</tissue>
    </source>
</reference>
<organism evidence="1 2">
    <name type="scientific">Portunus trituberculatus</name>
    <name type="common">Swimming crab</name>
    <name type="synonym">Neptunus trituberculatus</name>
    <dbReference type="NCBI Taxonomy" id="210409"/>
    <lineage>
        <taxon>Eukaryota</taxon>
        <taxon>Metazoa</taxon>
        <taxon>Ecdysozoa</taxon>
        <taxon>Arthropoda</taxon>
        <taxon>Crustacea</taxon>
        <taxon>Multicrustacea</taxon>
        <taxon>Malacostraca</taxon>
        <taxon>Eumalacostraca</taxon>
        <taxon>Eucarida</taxon>
        <taxon>Decapoda</taxon>
        <taxon>Pleocyemata</taxon>
        <taxon>Brachyura</taxon>
        <taxon>Eubrachyura</taxon>
        <taxon>Portunoidea</taxon>
        <taxon>Portunidae</taxon>
        <taxon>Portuninae</taxon>
        <taxon>Portunus</taxon>
    </lineage>
</organism>
<accession>A0A5B7DGC4</accession>
<name>A0A5B7DGC4_PORTR</name>
<dbReference type="Proteomes" id="UP000324222">
    <property type="component" value="Unassembled WGS sequence"/>
</dbReference>
<comment type="caution">
    <text evidence="1">The sequence shown here is derived from an EMBL/GenBank/DDBJ whole genome shotgun (WGS) entry which is preliminary data.</text>
</comment>
<gene>
    <name evidence="1" type="ORF">E2C01_013330</name>
</gene>
<protein>
    <submittedName>
        <fullName evidence="1">Uncharacterized protein</fullName>
    </submittedName>
</protein>
<keyword evidence="2" id="KW-1185">Reference proteome</keyword>
<sequence length="39" mass="4432">MNMETRHGTGGIKTLKGLRRRIYCSQSVNSTGYFITLQL</sequence>
<dbReference type="AlphaFoldDB" id="A0A5B7DGC4"/>